<feature type="transmembrane region" description="Helical" evidence="7">
    <location>
        <begin position="229"/>
        <end position="249"/>
    </location>
</feature>
<protein>
    <submittedName>
        <fullName evidence="8">Protein RTA1</fullName>
    </submittedName>
</protein>
<dbReference type="PANTHER" id="PTHR31465">
    <property type="entry name" value="PROTEIN RTA1-RELATED"/>
    <property type="match status" value="1"/>
</dbReference>
<comment type="similarity">
    <text evidence="2">Belongs to the lipid-translocating exporter (LTE) (TC 9.A.26.1) family.</text>
</comment>
<feature type="transmembrane region" description="Helical" evidence="7">
    <location>
        <begin position="77"/>
        <end position="96"/>
    </location>
</feature>
<gene>
    <name evidence="8" type="ORF">AO440_003280</name>
</gene>
<feature type="transmembrane region" description="Helical" evidence="7">
    <location>
        <begin position="111"/>
        <end position="133"/>
    </location>
</feature>
<feature type="transmembrane region" description="Helical" evidence="7">
    <location>
        <begin position="269"/>
        <end position="289"/>
    </location>
</feature>
<keyword evidence="4 7" id="KW-1133">Transmembrane helix</keyword>
<feature type="transmembrane region" description="Helical" evidence="7">
    <location>
        <begin position="24"/>
        <end position="48"/>
    </location>
</feature>
<dbReference type="VEuPathDB" id="FungiDB:GWK60_K00561"/>
<evidence type="ECO:0000256" key="5">
    <source>
        <dbReference type="ARBA" id="ARBA00023136"/>
    </source>
</evidence>
<evidence type="ECO:0000256" key="1">
    <source>
        <dbReference type="ARBA" id="ARBA00004141"/>
    </source>
</evidence>
<feature type="compositionally biased region" description="Acidic residues" evidence="6">
    <location>
        <begin position="313"/>
        <end position="329"/>
    </location>
</feature>
<evidence type="ECO:0000256" key="7">
    <source>
        <dbReference type="SAM" id="Phobius"/>
    </source>
</evidence>
<dbReference type="VEuPathDB" id="FungiDB:CAGL0K00715g"/>
<dbReference type="VEuPathDB" id="FungiDB:B1J91_K00715g"/>
<proteinExistence type="inferred from homology"/>
<dbReference type="AlphaFoldDB" id="A0A0W0CPB7"/>
<keyword evidence="5 7" id="KW-0472">Membrane</keyword>
<organism evidence="8 9">
    <name type="scientific">Candida glabrata</name>
    <name type="common">Yeast</name>
    <name type="synonym">Torulopsis glabrata</name>
    <dbReference type="NCBI Taxonomy" id="5478"/>
    <lineage>
        <taxon>Eukaryota</taxon>
        <taxon>Fungi</taxon>
        <taxon>Dikarya</taxon>
        <taxon>Ascomycota</taxon>
        <taxon>Saccharomycotina</taxon>
        <taxon>Saccharomycetes</taxon>
        <taxon>Saccharomycetales</taxon>
        <taxon>Saccharomycetaceae</taxon>
        <taxon>Nakaseomyces</taxon>
    </lineage>
</organism>
<evidence type="ECO:0000256" key="3">
    <source>
        <dbReference type="ARBA" id="ARBA00022692"/>
    </source>
</evidence>
<evidence type="ECO:0000313" key="9">
    <source>
        <dbReference type="Proteomes" id="UP000054886"/>
    </source>
</evidence>
<evidence type="ECO:0000256" key="4">
    <source>
        <dbReference type="ARBA" id="ARBA00022989"/>
    </source>
</evidence>
<dbReference type="VEuPathDB" id="FungiDB:GVI51_K00561"/>
<accession>A0A0W0CPB7</accession>
<feature type="region of interest" description="Disordered" evidence="6">
    <location>
        <begin position="310"/>
        <end position="339"/>
    </location>
</feature>
<keyword evidence="3 7" id="KW-0812">Transmembrane</keyword>
<comment type="caution">
    <text evidence="8">The sequence shown here is derived from an EMBL/GenBank/DDBJ whole genome shotgun (WGS) entry which is preliminary data.</text>
</comment>
<dbReference type="EMBL" id="LLZZ01000172">
    <property type="protein sequence ID" value="KTA96556.1"/>
    <property type="molecule type" value="Genomic_DNA"/>
</dbReference>
<feature type="transmembrane region" description="Helical" evidence="7">
    <location>
        <begin position="187"/>
        <end position="208"/>
    </location>
</feature>
<comment type="subcellular location">
    <subcellularLocation>
        <location evidence="1">Membrane</location>
        <topology evidence="1">Multi-pass membrane protein</topology>
    </subcellularLocation>
</comment>
<name>A0A0W0CPB7_CANGB</name>
<dbReference type="GO" id="GO:0005886">
    <property type="term" value="C:plasma membrane"/>
    <property type="evidence" value="ECO:0007669"/>
    <property type="project" value="EnsemblFungi"/>
</dbReference>
<evidence type="ECO:0000256" key="6">
    <source>
        <dbReference type="SAM" id="MobiDB-lite"/>
    </source>
</evidence>
<evidence type="ECO:0000313" key="8">
    <source>
        <dbReference type="EMBL" id="KTA96556.1"/>
    </source>
</evidence>
<dbReference type="PANTHER" id="PTHR31465:SF1">
    <property type="entry name" value="PROTEIN RTA1-RELATED"/>
    <property type="match status" value="1"/>
</dbReference>
<evidence type="ECO:0000256" key="2">
    <source>
        <dbReference type="ARBA" id="ARBA00009969"/>
    </source>
</evidence>
<sequence length="339" mass="38525">MSTNSTINLSDDFKFDFYKYTPNLGASIAFAVLFLIAAIIITGQLWILTKSHRQFLTQWMNSPTYYANIRHYNTFKLFAAHIPLIVGCIIEVVGYIARSVSRHDVYSLPPFAVQVVLLLVGPTLYAASIYMVFGRMAHLMFVENLMIMPARFNTVIFVLGDVASLLLQAAGGGMQASASTEKAGSNIVTVGLFIQIAFFGIFMINEFLFVIRVRALRNKNKIASKSNTWIYYNWILIVNSAMILVRSIVRTVEFIQGYDGYITSHEYFLYIFDATPMFLLPLITIVFMMKYNIFEIQRESIQIQSELDKDYESGDNDSSLDIEADIEDGSENRMSKTEF</sequence>
<reference evidence="8 9" key="1">
    <citation type="submission" date="2015-10" db="EMBL/GenBank/DDBJ databases">
        <title>Draft genomes sequences of Candida glabrata isolates 1A, 1B, 2A, 2B, 3A and 3B.</title>
        <authorList>
            <person name="Haavelsrud O.E."/>
            <person name="Gaustad P."/>
        </authorList>
    </citation>
    <scope>NUCLEOTIDE SEQUENCE [LARGE SCALE GENOMIC DNA]</scope>
    <source>
        <strain evidence="8">910700640</strain>
    </source>
</reference>
<dbReference type="Pfam" id="PF04479">
    <property type="entry name" value="RTA1"/>
    <property type="match status" value="1"/>
</dbReference>
<feature type="compositionally biased region" description="Basic and acidic residues" evidence="6">
    <location>
        <begin position="330"/>
        <end position="339"/>
    </location>
</feature>
<dbReference type="InterPro" id="IPR007568">
    <property type="entry name" value="RTA1"/>
</dbReference>
<feature type="transmembrane region" description="Helical" evidence="7">
    <location>
        <begin position="145"/>
        <end position="167"/>
    </location>
</feature>
<dbReference type="Proteomes" id="UP000054886">
    <property type="component" value="Unassembled WGS sequence"/>
</dbReference>